<comment type="similarity">
    <text evidence="4">Belongs to the trans-sulfuration enzymes family.</text>
</comment>
<keyword evidence="7" id="KW-1185">Reference proteome</keyword>
<dbReference type="GO" id="GO:0019346">
    <property type="term" value="P:transsulfuration"/>
    <property type="evidence" value="ECO:0007669"/>
    <property type="project" value="InterPro"/>
</dbReference>
<evidence type="ECO:0000313" key="7">
    <source>
        <dbReference type="Proteomes" id="UP000261811"/>
    </source>
</evidence>
<dbReference type="Gene3D" id="3.90.1150.10">
    <property type="entry name" value="Aspartate Aminotransferase, domain 1"/>
    <property type="match status" value="1"/>
</dbReference>
<keyword evidence="6" id="KW-0456">Lyase</keyword>
<dbReference type="Proteomes" id="UP000261811">
    <property type="component" value="Unassembled WGS sequence"/>
</dbReference>
<dbReference type="GO" id="GO:0030170">
    <property type="term" value="F:pyridoxal phosphate binding"/>
    <property type="evidence" value="ECO:0007669"/>
    <property type="project" value="InterPro"/>
</dbReference>
<evidence type="ECO:0000256" key="5">
    <source>
        <dbReference type="SAM" id="MobiDB-lite"/>
    </source>
</evidence>
<dbReference type="GO" id="GO:0005737">
    <property type="term" value="C:cytoplasm"/>
    <property type="evidence" value="ECO:0007669"/>
    <property type="project" value="TreeGrafter"/>
</dbReference>
<dbReference type="PANTHER" id="PTHR11808:SF85">
    <property type="entry name" value="CYSTATHIONINE GAMMA-LYASE-RELATED"/>
    <property type="match status" value="1"/>
</dbReference>
<dbReference type="InterPro" id="IPR015422">
    <property type="entry name" value="PyrdxlP-dep_Trfase_small"/>
</dbReference>
<proteinExistence type="inferred from homology"/>
<dbReference type="InterPro" id="IPR000277">
    <property type="entry name" value="Cys/Met-Metab_PyrdxlP-dep_enz"/>
</dbReference>
<dbReference type="EC" id="4.4.1.1" evidence="6"/>
<evidence type="ECO:0000256" key="3">
    <source>
        <dbReference type="PIRSR" id="PIRSR001434-2"/>
    </source>
</evidence>
<reference evidence="6 7" key="1">
    <citation type="submission" date="2018-08" db="EMBL/GenBank/DDBJ databases">
        <title>Actinomadura jelena sp. nov., a novel Actinomycete isolated from soil in Chad.</title>
        <authorList>
            <person name="Shi L."/>
        </authorList>
    </citation>
    <scope>NUCLEOTIDE SEQUENCE [LARGE SCALE GENOMIC DNA]</scope>
    <source>
        <strain evidence="6 7">NEAU-G17</strain>
    </source>
</reference>
<dbReference type="RefSeq" id="WP_117356480.1">
    <property type="nucleotide sequence ID" value="NZ_QURH01000113.1"/>
</dbReference>
<feature type="region of interest" description="Disordered" evidence="5">
    <location>
        <begin position="1"/>
        <end position="25"/>
    </location>
</feature>
<dbReference type="InterPro" id="IPR015421">
    <property type="entry name" value="PyrdxlP-dep_Trfase_major"/>
</dbReference>
<evidence type="ECO:0000256" key="2">
    <source>
        <dbReference type="ARBA" id="ARBA00022898"/>
    </source>
</evidence>
<dbReference type="OrthoDB" id="9780685at2"/>
<dbReference type="PANTHER" id="PTHR11808">
    <property type="entry name" value="TRANS-SULFURATION ENZYME FAMILY MEMBER"/>
    <property type="match status" value="1"/>
</dbReference>
<name>A0A372JR94_9ACTN</name>
<evidence type="ECO:0000256" key="1">
    <source>
        <dbReference type="ARBA" id="ARBA00001933"/>
    </source>
</evidence>
<dbReference type="Gene3D" id="3.40.640.10">
    <property type="entry name" value="Type I PLP-dependent aspartate aminotransferase-like (Major domain)"/>
    <property type="match status" value="1"/>
</dbReference>
<keyword evidence="2 3" id="KW-0663">Pyridoxal phosphate</keyword>
<gene>
    <name evidence="6" type="ORF">DZF91_05930</name>
</gene>
<dbReference type="AlphaFoldDB" id="A0A372JR94"/>
<dbReference type="InterPro" id="IPR015424">
    <property type="entry name" value="PyrdxlP-dep_Trfase"/>
</dbReference>
<dbReference type="PIRSF" id="PIRSF001434">
    <property type="entry name" value="CGS"/>
    <property type="match status" value="1"/>
</dbReference>
<feature type="modified residue" description="N6-(pyridoxal phosphate)lysine" evidence="3">
    <location>
        <position position="194"/>
    </location>
</feature>
<evidence type="ECO:0000313" key="6">
    <source>
        <dbReference type="EMBL" id="RFU42565.1"/>
    </source>
</evidence>
<dbReference type="SUPFAM" id="SSF53383">
    <property type="entry name" value="PLP-dependent transferases"/>
    <property type="match status" value="1"/>
</dbReference>
<protein>
    <submittedName>
        <fullName evidence="6">Cystathionine gamma-lyase</fullName>
        <ecNumber evidence="6">4.4.1.1</ecNumber>
    </submittedName>
</protein>
<evidence type="ECO:0000256" key="4">
    <source>
        <dbReference type="RuleBase" id="RU362118"/>
    </source>
</evidence>
<dbReference type="Pfam" id="PF01053">
    <property type="entry name" value="Cys_Met_Meta_PP"/>
    <property type="match status" value="1"/>
</dbReference>
<dbReference type="GO" id="GO:0019343">
    <property type="term" value="P:cysteine biosynthetic process via cystathionine"/>
    <property type="evidence" value="ECO:0007669"/>
    <property type="project" value="TreeGrafter"/>
</dbReference>
<dbReference type="NCBIfam" id="NF005758">
    <property type="entry name" value="PRK07582.1"/>
    <property type="match status" value="1"/>
</dbReference>
<sequence length="371" mass="39115">MAHGDSTRSVRAGRPAPEQWTPELPGPTFAAHFHLSGEAAGPYTYGRDANPTWTRLEEAISELEGGGTTTVFSSGMAAVSAAMLSLVASGDTVVMPDDCYQTTRALRDRLESYGVRVRMAPTAGDAQIALVEGARLVWLETPSNPGLDVCDIERVAAAAHAAGALVAVDNTLATPLGQRVLDLGADLAVASDTKSLTGHGDLLLGHVTTRDPELAQAVRTWRKTVGAIPGPMETWLAHRSLATLALRLDRQTANALALATALRGHPLVSGLRYPGLPGDPAHELASRQMRRFGCVVSFTLPSRDAAERFLAALRVVGEATSFGSVHSTAERRARWGGDAVPPGFIRFSCGIEDADDLVADVLLALEAATDD</sequence>
<dbReference type="GO" id="GO:0004123">
    <property type="term" value="F:cystathionine gamma-lyase activity"/>
    <property type="evidence" value="ECO:0007669"/>
    <property type="project" value="TreeGrafter"/>
</dbReference>
<dbReference type="EMBL" id="QURH01000113">
    <property type="protein sequence ID" value="RFU42565.1"/>
    <property type="molecule type" value="Genomic_DNA"/>
</dbReference>
<comment type="cofactor">
    <cofactor evidence="1 4">
        <name>pyridoxal 5'-phosphate</name>
        <dbReference type="ChEBI" id="CHEBI:597326"/>
    </cofactor>
</comment>
<accession>A0A372JR94</accession>
<comment type="caution">
    <text evidence="6">The sequence shown here is derived from an EMBL/GenBank/DDBJ whole genome shotgun (WGS) entry which is preliminary data.</text>
</comment>
<organism evidence="6 7">
    <name type="scientific">Actinomadura logoneensis</name>
    <dbReference type="NCBI Taxonomy" id="2293572"/>
    <lineage>
        <taxon>Bacteria</taxon>
        <taxon>Bacillati</taxon>
        <taxon>Actinomycetota</taxon>
        <taxon>Actinomycetes</taxon>
        <taxon>Streptosporangiales</taxon>
        <taxon>Thermomonosporaceae</taxon>
        <taxon>Actinomadura</taxon>
    </lineage>
</organism>